<evidence type="ECO:0000313" key="2">
    <source>
        <dbReference type="EMBL" id="KUO42566.1"/>
    </source>
</evidence>
<dbReference type="InterPro" id="IPR011033">
    <property type="entry name" value="PRC_barrel-like_sf"/>
</dbReference>
<proteinExistence type="predicted"/>
<feature type="domain" description="PRC-barrel" evidence="1">
    <location>
        <begin position="3"/>
        <end position="69"/>
    </location>
</feature>
<name>A0A147K176_HADYE</name>
<gene>
    <name evidence="2" type="ORF">APZ16_01935</name>
</gene>
<evidence type="ECO:0000313" key="3">
    <source>
        <dbReference type="Proteomes" id="UP000074294"/>
    </source>
</evidence>
<dbReference type="Gene3D" id="2.30.30.240">
    <property type="entry name" value="PRC-barrel domain"/>
    <property type="match status" value="1"/>
</dbReference>
<sequence>MKKLSELNGLKVYSDRARYIGTVEDAVIDDKEGAIVGLVFEKKGSKALSIPYASIIAIGEIILIQSKKAEAVAPT</sequence>
<dbReference type="AlphaFoldDB" id="A0A147K176"/>
<protein>
    <recommendedName>
        <fullName evidence="1">PRC-barrel domain-containing protein</fullName>
    </recommendedName>
</protein>
<dbReference type="Pfam" id="PF05239">
    <property type="entry name" value="PRC"/>
    <property type="match status" value="1"/>
</dbReference>
<dbReference type="EMBL" id="LQMQ01000003">
    <property type="protein sequence ID" value="KUO42566.1"/>
    <property type="molecule type" value="Genomic_DNA"/>
</dbReference>
<reference evidence="2 3" key="1">
    <citation type="journal article" date="2016" name="Nat. Microbiol.">
        <title>Genomic inference of the metabolism of cosmopolitan subsurface Archaea, Hadesarchaea.</title>
        <authorList>
            <person name="Baker B.J."/>
            <person name="Saw J.H."/>
            <person name="Lind A.E."/>
            <person name="Lazar C.S."/>
            <person name="Hinrichs K.-U."/>
            <person name="Teske A.P."/>
            <person name="Ettema T.J."/>
        </authorList>
    </citation>
    <scope>NUCLEOTIDE SEQUENCE [LARGE SCALE GENOMIC DNA]</scope>
</reference>
<dbReference type="PANTHER" id="PTHR38137:SF1">
    <property type="entry name" value="PRC-BARREL DOMAIN-CONTAINING PROTEIN"/>
    <property type="match status" value="1"/>
</dbReference>
<accession>A0A147K176</accession>
<evidence type="ECO:0000259" key="1">
    <source>
        <dbReference type="Pfam" id="PF05239"/>
    </source>
</evidence>
<comment type="caution">
    <text evidence="2">The sequence shown here is derived from an EMBL/GenBank/DDBJ whole genome shotgun (WGS) entry which is preliminary data.</text>
</comment>
<dbReference type="SUPFAM" id="SSF50346">
    <property type="entry name" value="PRC-barrel domain"/>
    <property type="match status" value="1"/>
</dbReference>
<dbReference type="PANTHER" id="PTHR38137">
    <property type="entry name" value="PRC-BARREL DOMAIN PROTEIN"/>
    <property type="match status" value="1"/>
</dbReference>
<dbReference type="Proteomes" id="UP000074294">
    <property type="component" value="Unassembled WGS sequence"/>
</dbReference>
<dbReference type="InterPro" id="IPR027275">
    <property type="entry name" value="PRC-brl_dom"/>
</dbReference>
<organism evidence="2 3">
    <name type="scientific">Hadarchaeum yellowstonense</name>
    <dbReference type="NCBI Taxonomy" id="1776334"/>
    <lineage>
        <taxon>Archaea</taxon>
        <taxon>Methanobacteriati</taxon>
        <taxon>Candidatus Hadarchaeota</taxon>
        <taxon>Candidatus Hadarchaeia</taxon>
        <taxon>Candidatus Hadarchaeales</taxon>
        <taxon>Candidatus Hadarchaeaceae</taxon>
        <taxon>Candidatus Hadarchaeum</taxon>
    </lineage>
</organism>